<dbReference type="AlphaFoldDB" id="I9SZS5"/>
<accession>I9SZS5</accession>
<evidence type="ECO:0000313" key="1">
    <source>
        <dbReference type="EMBL" id="EIY61961.1"/>
    </source>
</evidence>
<proteinExistence type="predicted"/>
<keyword evidence="2" id="KW-1185">Reference proteome</keyword>
<organism evidence="1 2">
    <name type="scientific">Bacteroides salyersiae CL02T12C01</name>
    <dbReference type="NCBI Taxonomy" id="997887"/>
    <lineage>
        <taxon>Bacteria</taxon>
        <taxon>Pseudomonadati</taxon>
        <taxon>Bacteroidota</taxon>
        <taxon>Bacteroidia</taxon>
        <taxon>Bacteroidales</taxon>
        <taxon>Bacteroidaceae</taxon>
        <taxon>Bacteroides</taxon>
    </lineage>
</organism>
<reference evidence="1 2" key="1">
    <citation type="submission" date="2012-02" db="EMBL/GenBank/DDBJ databases">
        <title>The Genome Sequence of Bacteroides salyersiae CL02T12C01.</title>
        <authorList>
            <consortium name="The Broad Institute Genome Sequencing Platform"/>
            <person name="Earl A."/>
            <person name="Ward D."/>
            <person name="Feldgarden M."/>
            <person name="Gevers D."/>
            <person name="Zitomersky N.L."/>
            <person name="Coyne M.J."/>
            <person name="Comstock L.E."/>
            <person name="Young S.K."/>
            <person name="Zeng Q."/>
            <person name="Gargeya S."/>
            <person name="Fitzgerald M."/>
            <person name="Haas B."/>
            <person name="Abouelleil A."/>
            <person name="Alvarado L."/>
            <person name="Arachchi H.M."/>
            <person name="Berlin A."/>
            <person name="Chapman S.B."/>
            <person name="Gearin G."/>
            <person name="Goldberg J."/>
            <person name="Griggs A."/>
            <person name="Gujja S."/>
            <person name="Hansen M."/>
            <person name="Heiman D."/>
            <person name="Howarth C."/>
            <person name="Larimer J."/>
            <person name="Lui A."/>
            <person name="MacDonald P.J.P."/>
            <person name="McCowen C."/>
            <person name="Montmayeur A."/>
            <person name="Murphy C."/>
            <person name="Neiman D."/>
            <person name="Pearson M."/>
            <person name="Priest M."/>
            <person name="Roberts A."/>
            <person name="Saif S."/>
            <person name="Shea T."/>
            <person name="Sisk P."/>
            <person name="Stolte C."/>
            <person name="Sykes S."/>
            <person name="Wortman J."/>
            <person name="Nusbaum C."/>
            <person name="Birren B."/>
        </authorList>
    </citation>
    <scope>NUCLEOTIDE SEQUENCE [LARGE SCALE GENOMIC DNA]</scope>
    <source>
        <strain evidence="1 2">CL02T12C01</strain>
    </source>
</reference>
<dbReference type="HOGENOM" id="CLU_3058707_0_0_10"/>
<gene>
    <name evidence="1" type="ORF">HMPREF1071_02581</name>
</gene>
<sequence length="53" mass="6365">MVFHNYSIIVVKLKVVYKNFNFIIYNIYTQLLKHYDLLFTTIKSICIRSCSKS</sequence>
<comment type="caution">
    <text evidence="1">The sequence shown here is derived from an EMBL/GenBank/DDBJ whole genome shotgun (WGS) entry which is preliminary data.</text>
</comment>
<name>I9SZS5_9BACE</name>
<dbReference type="EMBL" id="AGXV01000032">
    <property type="protein sequence ID" value="EIY61961.1"/>
    <property type="molecule type" value="Genomic_DNA"/>
</dbReference>
<dbReference type="Proteomes" id="UP000005150">
    <property type="component" value="Unassembled WGS sequence"/>
</dbReference>
<evidence type="ECO:0000313" key="2">
    <source>
        <dbReference type="Proteomes" id="UP000005150"/>
    </source>
</evidence>
<protein>
    <submittedName>
        <fullName evidence="1">Uncharacterized protein</fullName>
    </submittedName>
</protein>